<dbReference type="SUPFAM" id="SSF56112">
    <property type="entry name" value="Protein kinase-like (PK-like)"/>
    <property type="match status" value="1"/>
</dbReference>
<evidence type="ECO:0000313" key="1">
    <source>
        <dbReference type="EMBL" id="GFG00835.1"/>
    </source>
</evidence>
<sequence>MPPIPRPNIFTYASFDLQALCRQASTLRQGISCDYNPDQRPASGSFNWAIFILFEDGVRWVFRSPHPRKFMPMEMGMKLLASEAATLRYLKAHSDIPVPEVYDYSASSDNDIGIPFILMSEAPGWPLSKVWRPAGSPQPVLDGPSKARIFSQLGAITWKLSQLRFNKIGSLFEENGSFEIKECLSRGHMLHERYSLEIPRGPFTSEAEFYDSLISAFLEHAETLQLSHHCFVAPVPSREEYDSSTEYKDAVDLWNDFVTVGGKTDSSVNRMDYIIAGDALRDTVRRLELPAVNLETFPLCHADLSVNNIYVDENYNVTCIIDWAFASSIPESMLLAVPGLPQYGDKISPELHRPFIDGFIAAIPESIEERLVNRYREALERGQVSWDLSRLLNLDSIADYNLFATVWQFACGSEKNLGQYFLQQRRSPHYIQLYNEVRKDDQPLSEIERDEKDYFRNKDLRNTIAKKLTLMSEWKTQYATNNPPRLRGDMFVASPRLWKWIQRFRQDWEDID</sequence>
<dbReference type="EMBL" id="BLKG01000293">
    <property type="protein sequence ID" value="GFG00835.1"/>
    <property type="molecule type" value="Genomic_DNA"/>
</dbReference>
<dbReference type="Proteomes" id="UP000465266">
    <property type="component" value="Unassembled WGS sequence"/>
</dbReference>
<dbReference type="InterPro" id="IPR051678">
    <property type="entry name" value="AGP_Transferase"/>
</dbReference>
<reference evidence="1 2" key="1">
    <citation type="submission" date="2020-01" db="EMBL/GenBank/DDBJ databases">
        <title>Draft genome sequence of Aspergillus udagawae IFM 53868.</title>
        <authorList>
            <person name="Takahashi H."/>
            <person name="Yaguchi T."/>
        </authorList>
    </citation>
    <scope>NUCLEOTIDE SEQUENCE [LARGE SCALE GENOMIC DNA]</scope>
    <source>
        <strain evidence="1 2">IFM 53868</strain>
    </source>
</reference>
<name>A0ABQ1BF88_9EURO</name>
<dbReference type="Gene3D" id="3.30.200.20">
    <property type="entry name" value="Phosphorylase Kinase, domain 1"/>
    <property type="match status" value="1"/>
</dbReference>
<gene>
    <name evidence="1" type="ORF">IFM53868_10867</name>
</gene>
<organism evidence="1 2">
    <name type="scientific">Aspergillus udagawae</name>
    <dbReference type="NCBI Taxonomy" id="91492"/>
    <lineage>
        <taxon>Eukaryota</taxon>
        <taxon>Fungi</taxon>
        <taxon>Dikarya</taxon>
        <taxon>Ascomycota</taxon>
        <taxon>Pezizomycotina</taxon>
        <taxon>Eurotiomycetes</taxon>
        <taxon>Eurotiomycetidae</taxon>
        <taxon>Eurotiales</taxon>
        <taxon>Aspergillaceae</taxon>
        <taxon>Aspergillus</taxon>
        <taxon>Aspergillus subgen. Fumigati</taxon>
    </lineage>
</organism>
<keyword evidence="2" id="KW-1185">Reference proteome</keyword>
<accession>A0ABQ1BF88</accession>
<evidence type="ECO:0000313" key="2">
    <source>
        <dbReference type="Proteomes" id="UP000465266"/>
    </source>
</evidence>
<dbReference type="PANTHER" id="PTHR21310">
    <property type="entry name" value="AMINOGLYCOSIDE PHOSPHOTRANSFERASE-RELATED-RELATED"/>
    <property type="match status" value="1"/>
</dbReference>
<proteinExistence type="predicted"/>
<dbReference type="PANTHER" id="PTHR21310:SF15">
    <property type="entry name" value="AMINOGLYCOSIDE PHOSPHOTRANSFERASE DOMAIN-CONTAINING PROTEIN"/>
    <property type="match status" value="1"/>
</dbReference>
<dbReference type="InterPro" id="IPR011009">
    <property type="entry name" value="Kinase-like_dom_sf"/>
</dbReference>
<comment type="caution">
    <text evidence="1">The sequence shown here is derived from an EMBL/GenBank/DDBJ whole genome shotgun (WGS) entry which is preliminary data.</text>
</comment>
<protein>
    <submittedName>
        <fullName evidence="1">Aminoglycoside phosphotransferase</fullName>
    </submittedName>
</protein>